<dbReference type="InterPro" id="IPR011032">
    <property type="entry name" value="GroES-like_sf"/>
</dbReference>
<evidence type="ECO:0000256" key="1">
    <source>
        <dbReference type="ARBA" id="ARBA00001947"/>
    </source>
</evidence>
<dbReference type="InterPro" id="IPR036291">
    <property type="entry name" value="NAD(P)-bd_dom_sf"/>
</dbReference>
<dbReference type="GO" id="GO:0016491">
    <property type="term" value="F:oxidoreductase activity"/>
    <property type="evidence" value="ECO:0007669"/>
    <property type="project" value="UniProtKB-KW"/>
</dbReference>
<evidence type="ECO:0000259" key="7">
    <source>
        <dbReference type="SMART" id="SM00829"/>
    </source>
</evidence>
<evidence type="ECO:0000313" key="9">
    <source>
        <dbReference type="EMBL" id="MDY5154544.1"/>
    </source>
</evidence>
<evidence type="ECO:0000313" key="11">
    <source>
        <dbReference type="Proteomes" id="UP001281731"/>
    </source>
</evidence>
<dbReference type="PANTHER" id="PTHR43161:SF9">
    <property type="entry name" value="SORBITOL DEHYDROGENASE"/>
    <property type="match status" value="1"/>
</dbReference>
<dbReference type="InterPro" id="IPR013149">
    <property type="entry name" value="ADH-like_C"/>
</dbReference>
<evidence type="ECO:0000256" key="2">
    <source>
        <dbReference type="ARBA" id="ARBA00008072"/>
    </source>
</evidence>
<dbReference type="SMART" id="SM00829">
    <property type="entry name" value="PKS_ER"/>
    <property type="match status" value="1"/>
</dbReference>
<reference evidence="9 10" key="1">
    <citation type="submission" date="2023-10" db="EMBL/GenBank/DDBJ databases">
        <title>Whole Genome based description of the genera Actinobaculum and Actinotignum reveals a complex phylogenetic relationship within the species included in the genus Actinotignum.</title>
        <authorList>
            <person name="Jensen C.S."/>
            <person name="Dargis R."/>
            <person name="Kemp M."/>
            <person name="Christensen J.J."/>
        </authorList>
    </citation>
    <scope>NUCLEOTIDE SEQUENCE</scope>
    <source>
        <strain evidence="9">SLA_B511</strain>
        <strain evidence="8 10">SLA_B974</strain>
    </source>
</reference>
<dbReference type="PROSITE" id="PS00059">
    <property type="entry name" value="ADH_ZINC"/>
    <property type="match status" value="1"/>
</dbReference>
<keyword evidence="5" id="KW-0560">Oxidoreductase</keyword>
<dbReference type="AlphaFoldDB" id="A0AAW9HUK7"/>
<sequence>MKAIVVEKAQHLEVQDIPQPTPGPGEVLIKMEWGGICGSDLSYWQNGASGTAILREPLVLGHEVAGHIAQLGEGVTSYQVGQNVTVHPATLVGDHTMPAQLEGRDNLWPECRYFGSAAFLPHEQGGFSEYRVVREDQIRKLPDNVSTKEGAVAEPLGVAMHAIHVAGDLTGKNVLVNGAGPIGALCVAVAKYAGAKQVWASDIADAPLKVAKAMGADHVINRANGDELPNHIDVTFEASGVPAVIPDMLLATERGGTIVQVGNLPADACPVALGQLVTREITYKGSYRFIDEITDAIEAMANGLDVHPLITHEFDIDDAQKAFETAKDKSTGSAKVLIKLS</sequence>
<evidence type="ECO:0000313" key="8">
    <source>
        <dbReference type="EMBL" id="MDY5133309.1"/>
    </source>
</evidence>
<evidence type="ECO:0000256" key="5">
    <source>
        <dbReference type="ARBA" id="ARBA00023002"/>
    </source>
</evidence>
<proteinExistence type="inferred from homology"/>
<evidence type="ECO:0000256" key="6">
    <source>
        <dbReference type="RuleBase" id="RU361277"/>
    </source>
</evidence>
<keyword evidence="3 6" id="KW-0479">Metal-binding</keyword>
<dbReference type="Gene3D" id="3.40.50.720">
    <property type="entry name" value="NAD(P)-binding Rossmann-like Domain"/>
    <property type="match status" value="1"/>
</dbReference>
<dbReference type="SUPFAM" id="SSF51735">
    <property type="entry name" value="NAD(P)-binding Rossmann-fold domains"/>
    <property type="match status" value="1"/>
</dbReference>
<dbReference type="Proteomes" id="UP001275049">
    <property type="component" value="Unassembled WGS sequence"/>
</dbReference>
<dbReference type="InterPro" id="IPR013154">
    <property type="entry name" value="ADH-like_N"/>
</dbReference>
<dbReference type="GO" id="GO:0008270">
    <property type="term" value="F:zinc ion binding"/>
    <property type="evidence" value="ECO:0007669"/>
    <property type="project" value="InterPro"/>
</dbReference>
<gene>
    <name evidence="9" type="ORF">R6G80_02240</name>
    <name evidence="8" type="ORF">R6G86_06120</name>
</gene>
<dbReference type="EMBL" id="JAWNGA010000010">
    <property type="protein sequence ID" value="MDY5133309.1"/>
    <property type="molecule type" value="Genomic_DNA"/>
</dbReference>
<dbReference type="Proteomes" id="UP001281731">
    <property type="component" value="Unassembled WGS sequence"/>
</dbReference>
<comment type="cofactor">
    <cofactor evidence="1 6">
        <name>Zn(2+)</name>
        <dbReference type="ChEBI" id="CHEBI:29105"/>
    </cofactor>
</comment>
<keyword evidence="4 6" id="KW-0862">Zinc</keyword>
<comment type="similarity">
    <text evidence="2 6">Belongs to the zinc-containing alcohol dehydrogenase family.</text>
</comment>
<keyword evidence="10" id="KW-1185">Reference proteome</keyword>
<accession>A0AAW9HUK7</accession>
<evidence type="ECO:0000256" key="3">
    <source>
        <dbReference type="ARBA" id="ARBA00022723"/>
    </source>
</evidence>
<evidence type="ECO:0000256" key="4">
    <source>
        <dbReference type="ARBA" id="ARBA00022833"/>
    </source>
</evidence>
<dbReference type="PANTHER" id="PTHR43161">
    <property type="entry name" value="SORBITOL DEHYDROGENASE"/>
    <property type="match status" value="1"/>
</dbReference>
<dbReference type="Pfam" id="PF00107">
    <property type="entry name" value="ADH_zinc_N"/>
    <property type="match status" value="1"/>
</dbReference>
<dbReference type="EMBL" id="JAWNGC010000002">
    <property type="protein sequence ID" value="MDY5154544.1"/>
    <property type="molecule type" value="Genomic_DNA"/>
</dbReference>
<dbReference type="InterPro" id="IPR020843">
    <property type="entry name" value="ER"/>
</dbReference>
<protein>
    <submittedName>
        <fullName evidence="9">L-idonate 5-dehydrogenase</fullName>
    </submittedName>
</protein>
<dbReference type="Pfam" id="PF08240">
    <property type="entry name" value="ADH_N"/>
    <property type="match status" value="1"/>
</dbReference>
<dbReference type="Gene3D" id="3.90.180.10">
    <property type="entry name" value="Medium-chain alcohol dehydrogenases, catalytic domain"/>
    <property type="match status" value="1"/>
</dbReference>
<dbReference type="RefSeq" id="WP_022867084.1">
    <property type="nucleotide sequence ID" value="NZ_CAMYCL010000045.1"/>
</dbReference>
<dbReference type="CDD" id="cd08232">
    <property type="entry name" value="idonate-5-DH"/>
    <property type="match status" value="1"/>
</dbReference>
<evidence type="ECO:0000313" key="10">
    <source>
        <dbReference type="Proteomes" id="UP001275049"/>
    </source>
</evidence>
<dbReference type="SUPFAM" id="SSF50129">
    <property type="entry name" value="GroES-like"/>
    <property type="match status" value="1"/>
</dbReference>
<feature type="domain" description="Enoyl reductase (ER)" evidence="7">
    <location>
        <begin position="8"/>
        <end position="338"/>
    </location>
</feature>
<dbReference type="InterPro" id="IPR002328">
    <property type="entry name" value="ADH_Zn_CS"/>
</dbReference>
<comment type="caution">
    <text evidence="9">The sequence shown here is derived from an EMBL/GenBank/DDBJ whole genome shotgun (WGS) entry which is preliminary data.</text>
</comment>
<organism evidence="9 11">
    <name type="scientific">Actinotignum urinale</name>
    <dbReference type="NCBI Taxonomy" id="190146"/>
    <lineage>
        <taxon>Bacteria</taxon>
        <taxon>Bacillati</taxon>
        <taxon>Actinomycetota</taxon>
        <taxon>Actinomycetes</taxon>
        <taxon>Actinomycetales</taxon>
        <taxon>Actinomycetaceae</taxon>
        <taxon>Actinotignum</taxon>
    </lineage>
</organism>
<name>A0AAW9HUK7_9ACTO</name>